<protein>
    <submittedName>
        <fullName evidence="10">Branched-chain amino acid ABC transporter permease</fullName>
    </submittedName>
</protein>
<dbReference type="Pfam" id="PF02653">
    <property type="entry name" value="BPD_transp_2"/>
    <property type="match status" value="1"/>
</dbReference>
<evidence type="ECO:0000256" key="1">
    <source>
        <dbReference type="ARBA" id="ARBA00004651"/>
    </source>
</evidence>
<evidence type="ECO:0000256" key="4">
    <source>
        <dbReference type="ARBA" id="ARBA00022692"/>
    </source>
</evidence>
<keyword evidence="5" id="KW-0029">Amino-acid transport</keyword>
<dbReference type="OrthoDB" id="8254706at2"/>
<sequence>MNTTIALFLLQDGVINGAVYGLLGVTLVMVFTITRVIFVPQGEFVAWGALTFAALEAGKVPGTAWLLVVLGVAAAILELVRERAALTPRRVGLILARDVALPAAVLAGVVLLAPLQPGTVAGLVLTLVLLVPMGPLVYRLAFQPLADASVLVLFIAAIGVHIALVGLGLVFFGAEGFRTTPFSDAIVPFGPAVIKAQGIWVLAVTALLLAGLWAFFEFTLAGKALRATAVNRLGARLVGIPTRATGRAAFALAAAIGALSGVLIGPLTTIYYDTGFLIGLKGFVAAIMGGLASYPLTALAAVLVGLLESFSAFVASPFKEVIVFSLIIPVLLWRSLAAGHQDEEET</sequence>
<evidence type="ECO:0000256" key="8">
    <source>
        <dbReference type="ARBA" id="ARBA00037998"/>
    </source>
</evidence>
<evidence type="ECO:0000256" key="2">
    <source>
        <dbReference type="ARBA" id="ARBA00022448"/>
    </source>
</evidence>
<comment type="subcellular location">
    <subcellularLocation>
        <location evidence="1">Cell membrane</location>
        <topology evidence="1">Multi-pass membrane protein</topology>
    </subcellularLocation>
</comment>
<comment type="caution">
    <text evidence="10">The sequence shown here is derived from an EMBL/GenBank/DDBJ whole genome shotgun (WGS) entry which is preliminary data.</text>
</comment>
<dbReference type="Proteomes" id="UP000248863">
    <property type="component" value="Unassembled WGS sequence"/>
</dbReference>
<keyword evidence="4 9" id="KW-0812">Transmembrane</keyword>
<evidence type="ECO:0000256" key="5">
    <source>
        <dbReference type="ARBA" id="ARBA00022970"/>
    </source>
</evidence>
<evidence type="ECO:0000313" key="10">
    <source>
        <dbReference type="EMBL" id="RAI42117.1"/>
    </source>
</evidence>
<proteinExistence type="inferred from homology"/>
<dbReference type="InterPro" id="IPR052157">
    <property type="entry name" value="BCAA_transport_permease"/>
</dbReference>
<evidence type="ECO:0000256" key="7">
    <source>
        <dbReference type="ARBA" id="ARBA00023136"/>
    </source>
</evidence>
<accession>A0A327KV77</accession>
<feature type="transmembrane region" description="Helical" evidence="9">
    <location>
        <begin position="20"/>
        <end position="40"/>
    </location>
</feature>
<feature type="transmembrane region" description="Helical" evidence="9">
    <location>
        <begin position="119"/>
        <end position="138"/>
    </location>
</feature>
<evidence type="ECO:0000256" key="6">
    <source>
        <dbReference type="ARBA" id="ARBA00022989"/>
    </source>
</evidence>
<feature type="transmembrane region" description="Helical" evidence="9">
    <location>
        <begin position="194"/>
        <end position="216"/>
    </location>
</feature>
<dbReference type="AlphaFoldDB" id="A0A327KV77"/>
<dbReference type="EMBL" id="NPEU01000004">
    <property type="protein sequence ID" value="RAI42117.1"/>
    <property type="molecule type" value="Genomic_DNA"/>
</dbReference>
<keyword evidence="7 9" id="KW-0472">Membrane</keyword>
<dbReference type="GO" id="GO:0006865">
    <property type="term" value="P:amino acid transport"/>
    <property type="evidence" value="ECO:0007669"/>
    <property type="project" value="UniProtKB-KW"/>
</dbReference>
<dbReference type="PANTHER" id="PTHR11795">
    <property type="entry name" value="BRANCHED-CHAIN AMINO ACID TRANSPORT SYSTEM PERMEASE PROTEIN LIVH"/>
    <property type="match status" value="1"/>
</dbReference>
<feature type="transmembrane region" description="Helical" evidence="9">
    <location>
        <begin position="60"/>
        <end position="80"/>
    </location>
</feature>
<dbReference type="InterPro" id="IPR001851">
    <property type="entry name" value="ABC_transp_permease"/>
</dbReference>
<name>A0A327KV77_9BRAD</name>
<gene>
    <name evidence="10" type="ORF">CH338_00955</name>
</gene>
<keyword evidence="2" id="KW-0813">Transport</keyword>
<organism evidence="10 11">
    <name type="scientific">Rhodoplanes elegans</name>
    <dbReference type="NCBI Taxonomy" id="29408"/>
    <lineage>
        <taxon>Bacteria</taxon>
        <taxon>Pseudomonadati</taxon>
        <taxon>Pseudomonadota</taxon>
        <taxon>Alphaproteobacteria</taxon>
        <taxon>Hyphomicrobiales</taxon>
        <taxon>Nitrobacteraceae</taxon>
        <taxon>Rhodoplanes</taxon>
    </lineage>
</organism>
<feature type="transmembrane region" description="Helical" evidence="9">
    <location>
        <begin position="249"/>
        <end position="271"/>
    </location>
</feature>
<dbReference type="PANTHER" id="PTHR11795:SF450">
    <property type="entry name" value="ABC TRANSPORTER PERMEASE PROTEIN"/>
    <property type="match status" value="1"/>
</dbReference>
<keyword evidence="3" id="KW-1003">Cell membrane</keyword>
<feature type="transmembrane region" description="Helical" evidence="9">
    <location>
        <begin position="92"/>
        <end position="113"/>
    </location>
</feature>
<evidence type="ECO:0000256" key="9">
    <source>
        <dbReference type="SAM" id="Phobius"/>
    </source>
</evidence>
<evidence type="ECO:0000256" key="3">
    <source>
        <dbReference type="ARBA" id="ARBA00022475"/>
    </source>
</evidence>
<keyword evidence="11" id="KW-1185">Reference proteome</keyword>
<evidence type="ECO:0000313" key="11">
    <source>
        <dbReference type="Proteomes" id="UP000248863"/>
    </source>
</evidence>
<feature type="transmembrane region" description="Helical" evidence="9">
    <location>
        <begin position="150"/>
        <end position="174"/>
    </location>
</feature>
<dbReference type="GO" id="GO:0005886">
    <property type="term" value="C:plasma membrane"/>
    <property type="evidence" value="ECO:0007669"/>
    <property type="project" value="UniProtKB-SubCell"/>
</dbReference>
<reference evidence="10 11" key="1">
    <citation type="submission" date="2017-07" db="EMBL/GenBank/DDBJ databases">
        <title>Draft Genome Sequences of Select Purple Nonsulfur Bacteria.</title>
        <authorList>
            <person name="Lasarre B."/>
            <person name="Mckinlay J.B."/>
        </authorList>
    </citation>
    <scope>NUCLEOTIDE SEQUENCE [LARGE SCALE GENOMIC DNA]</scope>
    <source>
        <strain evidence="10 11">DSM 11907</strain>
    </source>
</reference>
<dbReference type="RefSeq" id="WP_111355168.1">
    <property type="nucleotide sequence ID" value="NZ_NHSK01000161.1"/>
</dbReference>
<comment type="similarity">
    <text evidence="8">Belongs to the binding-protein-dependent transport system permease family. LivHM subfamily.</text>
</comment>
<dbReference type="CDD" id="cd06582">
    <property type="entry name" value="TM_PBP1_LivH_like"/>
    <property type="match status" value="1"/>
</dbReference>
<dbReference type="GO" id="GO:0022857">
    <property type="term" value="F:transmembrane transporter activity"/>
    <property type="evidence" value="ECO:0007669"/>
    <property type="project" value="InterPro"/>
</dbReference>
<keyword evidence="6 9" id="KW-1133">Transmembrane helix</keyword>
<feature type="transmembrane region" description="Helical" evidence="9">
    <location>
        <begin position="283"/>
        <end position="306"/>
    </location>
</feature>
<feature type="transmembrane region" description="Helical" evidence="9">
    <location>
        <begin position="318"/>
        <end position="336"/>
    </location>
</feature>